<reference evidence="1" key="1">
    <citation type="submission" date="2014-09" db="EMBL/GenBank/DDBJ databases">
        <authorList>
            <person name="Magalhaes I.L.F."/>
            <person name="Oliveira U."/>
            <person name="Santos F.R."/>
            <person name="Vidigal T.H.D.A."/>
            <person name="Brescovit A.D."/>
            <person name="Santos A.J."/>
        </authorList>
    </citation>
    <scope>NUCLEOTIDE SEQUENCE</scope>
    <source>
        <tissue evidence="1">Shoot tissue taken approximately 20 cm above the soil surface</tissue>
    </source>
</reference>
<evidence type="ECO:0000313" key="1">
    <source>
        <dbReference type="EMBL" id="JAD72424.1"/>
    </source>
</evidence>
<reference evidence="1" key="2">
    <citation type="journal article" date="2015" name="Data Brief">
        <title>Shoot transcriptome of the giant reed, Arundo donax.</title>
        <authorList>
            <person name="Barrero R.A."/>
            <person name="Guerrero F.D."/>
            <person name="Moolhuijzen P."/>
            <person name="Goolsby J.A."/>
            <person name="Tidwell J."/>
            <person name="Bellgard S.E."/>
            <person name="Bellgard M.I."/>
        </authorList>
    </citation>
    <scope>NUCLEOTIDE SEQUENCE</scope>
    <source>
        <tissue evidence="1">Shoot tissue taken approximately 20 cm above the soil surface</tissue>
    </source>
</reference>
<sequence length="76" mass="8888">MELFCLIYWKRLDSKVIKRSDQTLINKLQLAATTCCITTFLKTSGYRLTYYVHTKNYLQFAATLCCSLSLCKYTIQ</sequence>
<name>A0A0A9C7Y0_ARUDO</name>
<proteinExistence type="predicted"/>
<dbReference type="AlphaFoldDB" id="A0A0A9C7Y0"/>
<accession>A0A0A9C7Y0</accession>
<dbReference type="EMBL" id="GBRH01225471">
    <property type="protein sequence ID" value="JAD72424.1"/>
    <property type="molecule type" value="Transcribed_RNA"/>
</dbReference>
<protein>
    <submittedName>
        <fullName evidence="1">Uncharacterized protein</fullName>
    </submittedName>
</protein>
<organism evidence="1">
    <name type="scientific">Arundo donax</name>
    <name type="common">Giant reed</name>
    <name type="synonym">Donax arundinaceus</name>
    <dbReference type="NCBI Taxonomy" id="35708"/>
    <lineage>
        <taxon>Eukaryota</taxon>
        <taxon>Viridiplantae</taxon>
        <taxon>Streptophyta</taxon>
        <taxon>Embryophyta</taxon>
        <taxon>Tracheophyta</taxon>
        <taxon>Spermatophyta</taxon>
        <taxon>Magnoliopsida</taxon>
        <taxon>Liliopsida</taxon>
        <taxon>Poales</taxon>
        <taxon>Poaceae</taxon>
        <taxon>PACMAD clade</taxon>
        <taxon>Arundinoideae</taxon>
        <taxon>Arundineae</taxon>
        <taxon>Arundo</taxon>
    </lineage>
</organism>